<keyword evidence="1" id="KW-0732">Signal</keyword>
<accession>A0A9W8NJL1</accession>
<organism evidence="2 3">
    <name type="scientific">Xylaria arbuscula</name>
    <dbReference type="NCBI Taxonomy" id="114810"/>
    <lineage>
        <taxon>Eukaryota</taxon>
        <taxon>Fungi</taxon>
        <taxon>Dikarya</taxon>
        <taxon>Ascomycota</taxon>
        <taxon>Pezizomycotina</taxon>
        <taxon>Sordariomycetes</taxon>
        <taxon>Xylariomycetidae</taxon>
        <taxon>Xylariales</taxon>
        <taxon>Xylariaceae</taxon>
        <taxon>Xylaria</taxon>
    </lineage>
</organism>
<feature type="signal peptide" evidence="1">
    <location>
        <begin position="1"/>
        <end position="16"/>
    </location>
</feature>
<protein>
    <submittedName>
        <fullName evidence="2">Uncharacterized protein</fullName>
    </submittedName>
</protein>
<keyword evidence="3" id="KW-1185">Reference proteome</keyword>
<dbReference type="EMBL" id="JANPWZ010000268">
    <property type="protein sequence ID" value="KAJ3578039.1"/>
    <property type="molecule type" value="Genomic_DNA"/>
</dbReference>
<dbReference type="Proteomes" id="UP001148614">
    <property type="component" value="Unassembled WGS sequence"/>
</dbReference>
<evidence type="ECO:0000256" key="1">
    <source>
        <dbReference type="SAM" id="SignalP"/>
    </source>
</evidence>
<comment type="caution">
    <text evidence="2">The sequence shown here is derived from an EMBL/GenBank/DDBJ whole genome shotgun (WGS) entry which is preliminary data.</text>
</comment>
<gene>
    <name evidence="2" type="ORF">NPX13_g2529</name>
</gene>
<dbReference type="AlphaFoldDB" id="A0A9W8NJL1"/>
<sequence length="252" mass="28006">MKFATGVVSTLAAASAVVAPLRSASVLVRDAHELVKEFIPLQPYLYNHVVRTWLLGAAALNNNATLKSEVDLELHAISNNFPYERDDSPYNSHAYRFEVDSGVAAVNFVKNHPQGANWSAARLEKLYDGISLQTIIGVSDFKNIDTQWIVKSIGFEFPQPRSPLIPEQFYDSVQGNYTNSTLFRGTNDTFTRFAVKDPETTYNTFLAVFGDEYVPGYSEKGARLFDLIQGGIQLELGQYPDVEFTPIPPVSS</sequence>
<proteinExistence type="predicted"/>
<dbReference type="VEuPathDB" id="FungiDB:F4678DRAFT_414838"/>
<name>A0A9W8NJL1_9PEZI</name>
<evidence type="ECO:0000313" key="2">
    <source>
        <dbReference type="EMBL" id="KAJ3578039.1"/>
    </source>
</evidence>
<evidence type="ECO:0000313" key="3">
    <source>
        <dbReference type="Proteomes" id="UP001148614"/>
    </source>
</evidence>
<feature type="chain" id="PRO_5040720835" evidence="1">
    <location>
        <begin position="17"/>
        <end position="252"/>
    </location>
</feature>
<reference evidence="2" key="1">
    <citation type="submission" date="2022-07" db="EMBL/GenBank/DDBJ databases">
        <title>Genome Sequence of Xylaria arbuscula.</title>
        <authorList>
            <person name="Buettner E."/>
        </authorList>
    </citation>
    <scope>NUCLEOTIDE SEQUENCE</scope>
    <source>
        <strain evidence="2">VT107</strain>
    </source>
</reference>